<evidence type="ECO:0000313" key="9">
    <source>
        <dbReference type="Proteomes" id="UP000250369"/>
    </source>
</evidence>
<keyword evidence="3" id="KW-0472">Membrane</keyword>
<proteinExistence type="predicted"/>
<dbReference type="PROSITE" id="PS51257">
    <property type="entry name" value="PROKAR_LIPOPROTEIN"/>
    <property type="match status" value="1"/>
</dbReference>
<keyword evidence="4" id="KW-0564">Palmitate</keyword>
<evidence type="ECO:0000313" key="8">
    <source>
        <dbReference type="EMBL" id="RAV17832.1"/>
    </source>
</evidence>
<sequence>MKKMAIASMTAMLAAATVAAGCSTKEGETPKPSGGQSAQPSTSASPQSAARKPGDLPLTNEQAELRIATYDNLYTPKSYAQNLPVFQEIEKRTNVKIKWEVFPAAQAQTVIDTMFAAGSNLPDIVFGANDIAKLNEGGQIHDLKPFIEKFAPNIQKLYKEMPMVRALTTDPNGAILSIPIVALSEDFRPTYLIRQDWLDKVGKKVPTTIDELVDVLKAFRDNDPNGNGQKDEIPLAFPPGFMDFIASSFDTHPRGNFYPDANGRIEYVPITDKYKEYIKFLNMLYTEKLMDPSFATSTNDKFNAMISGSVTGVAIQYMGNLVPFETSSKGQWTGFVFPKGPSGKAYAERVAPISGGAVITKQSKNPQLAVEFIDYIMATEDGKRFANWGMEGTSYKNENGKLSFTDYMLNNKEIPDPLRALGGNWNLPRVQALDTAKILNGEKVSKLNDELKKIMVDAYPASQIPMTKEEKASLNEGWADMETYKSEMVTKFIMGKANFDKDWDTYVSKMKQLGIEGKIKIEQGKYERYSKIMKGN</sequence>
<dbReference type="RefSeq" id="WP_113033918.1">
    <property type="nucleotide sequence ID" value="NZ_QMFB01000017.1"/>
</dbReference>
<name>A0A329ME31_9BACL</name>
<evidence type="ECO:0000256" key="7">
    <source>
        <dbReference type="SAM" id="SignalP"/>
    </source>
</evidence>
<keyword evidence="9" id="KW-1185">Reference proteome</keyword>
<feature type="compositionally biased region" description="Low complexity" evidence="6">
    <location>
        <begin position="32"/>
        <end position="50"/>
    </location>
</feature>
<evidence type="ECO:0000256" key="3">
    <source>
        <dbReference type="ARBA" id="ARBA00023136"/>
    </source>
</evidence>
<organism evidence="8 9">
    <name type="scientific">Paenibacillus contaminans</name>
    <dbReference type="NCBI Taxonomy" id="450362"/>
    <lineage>
        <taxon>Bacteria</taxon>
        <taxon>Bacillati</taxon>
        <taxon>Bacillota</taxon>
        <taxon>Bacilli</taxon>
        <taxon>Bacillales</taxon>
        <taxon>Paenibacillaceae</taxon>
        <taxon>Paenibacillus</taxon>
    </lineage>
</organism>
<protein>
    <recommendedName>
        <fullName evidence="10">ABC transporter substrate-binding protein</fullName>
    </recommendedName>
</protein>
<gene>
    <name evidence="8" type="ORF">DQG23_25815</name>
</gene>
<dbReference type="SUPFAM" id="SSF53850">
    <property type="entry name" value="Periplasmic binding protein-like II"/>
    <property type="match status" value="1"/>
</dbReference>
<reference evidence="8 9" key="1">
    <citation type="journal article" date="2009" name="Int. J. Syst. Evol. Microbiol.">
        <title>Paenibacillus contaminans sp. nov., isolated from a contaminated laboratory plate.</title>
        <authorList>
            <person name="Chou J.H."/>
            <person name="Lee J.H."/>
            <person name="Lin M.C."/>
            <person name="Chang P.S."/>
            <person name="Arun A.B."/>
            <person name="Young C.C."/>
            <person name="Chen W.M."/>
        </authorList>
    </citation>
    <scope>NUCLEOTIDE SEQUENCE [LARGE SCALE GENOMIC DNA]</scope>
    <source>
        <strain evidence="8 9">CKOBP-6</strain>
    </source>
</reference>
<keyword evidence="5" id="KW-0449">Lipoprotein</keyword>
<dbReference type="PANTHER" id="PTHR43649:SF33">
    <property type="entry name" value="POLYGALACTURONAN_RHAMNOGALACTURONAN-BINDING PROTEIN YTCQ"/>
    <property type="match status" value="1"/>
</dbReference>
<feature type="signal peptide" evidence="7">
    <location>
        <begin position="1"/>
        <end position="20"/>
    </location>
</feature>
<dbReference type="EMBL" id="QMFB01000017">
    <property type="protein sequence ID" value="RAV17832.1"/>
    <property type="molecule type" value="Genomic_DNA"/>
</dbReference>
<dbReference type="OrthoDB" id="2491264at2"/>
<dbReference type="InterPro" id="IPR006059">
    <property type="entry name" value="SBP"/>
</dbReference>
<dbReference type="Proteomes" id="UP000250369">
    <property type="component" value="Unassembled WGS sequence"/>
</dbReference>
<evidence type="ECO:0000256" key="6">
    <source>
        <dbReference type="SAM" id="MobiDB-lite"/>
    </source>
</evidence>
<keyword evidence="2 7" id="KW-0732">Signal</keyword>
<evidence type="ECO:0008006" key="10">
    <source>
        <dbReference type="Google" id="ProtNLM"/>
    </source>
</evidence>
<accession>A0A329ME31</accession>
<evidence type="ECO:0000256" key="1">
    <source>
        <dbReference type="ARBA" id="ARBA00022475"/>
    </source>
</evidence>
<dbReference type="Pfam" id="PF01547">
    <property type="entry name" value="SBP_bac_1"/>
    <property type="match status" value="1"/>
</dbReference>
<dbReference type="PANTHER" id="PTHR43649">
    <property type="entry name" value="ARABINOSE-BINDING PROTEIN-RELATED"/>
    <property type="match status" value="1"/>
</dbReference>
<dbReference type="Gene3D" id="3.40.190.10">
    <property type="entry name" value="Periplasmic binding protein-like II"/>
    <property type="match status" value="2"/>
</dbReference>
<dbReference type="InterPro" id="IPR050490">
    <property type="entry name" value="Bact_solute-bd_prot1"/>
</dbReference>
<evidence type="ECO:0000256" key="5">
    <source>
        <dbReference type="ARBA" id="ARBA00023288"/>
    </source>
</evidence>
<feature type="region of interest" description="Disordered" evidence="6">
    <location>
        <begin position="21"/>
        <end position="60"/>
    </location>
</feature>
<evidence type="ECO:0000256" key="4">
    <source>
        <dbReference type="ARBA" id="ARBA00023139"/>
    </source>
</evidence>
<keyword evidence="1" id="KW-1003">Cell membrane</keyword>
<evidence type="ECO:0000256" key="2">
    <source>
        <dbReference type="ARBA" id="ARBA00022729"/>
    </source>
</evidence>
<dbReference type="AlphaFoldDB" id="A0A329ME31"/>
<feature type="chain" id="PRO_5039112864" description="ABC transporter substrate-binding protein" evidence="7">
    <location>
        <begin position="21"/>
        <end position="536"/>
    </location>
</feature>
<comment type="caution">
    <text evidence="8">The sequence shown here is derived from an EMBL/GenBank/DDBJ whole genome shotgun (WGS) entry which is preliminary data.</text>
</comment>